<dbReference type="SUPFAM" id="SSF103473">
    <property type="entry name" value="MFS general substrate transporter"/>
    <property type="match status" value="1"/>
</dbReference>
<proteinExistence type="predicted"/>
<reference evidence="9 10" key="1">
    <citation type="journal article" date="2019" name="Int. J. Syst. Evol. Microbiol.">
        <title>The Global Catalogue of Microorganisms (GCM) 10K type strain sequencing project: providing services to taxonomists for standard genome sequencing and annotation.</title>
        <authorList>
            <consortium name="The Broad Institute Genomics Platform"/>
            <consortium name="The Broad Institute Genome Sequencing Center for Infectious Disease"/>
            <person name="Wu L."/>
            <person name="Ma J."/>
        </authorList>
    </citation>
    <scope>NUCLEOTIDE SEQUENCE [LARGE SCALE GENOMIC DNA]</scope>
    <source>
        <strain evidence="9 10">JCM 6922</strain>
    </source>
</reference>
<keyword evidence="4 7" id="KW-1133">Transmembrane helix</keyword>
<dbReference type="Proteomes" id="UP001500460">
    <property type="component" value="Unassembled WGS sequence"/>
</dbReference>
<dbReference type="PANTHER" id="PTHR43124">
    <property type="entry name" value="PURINE EFFLUX PUMP PBUE"/>
    <property type="match status" value="1"/>
</dbReference>
<evidence type="ECO:0000256" key="7">
    <source>
        <dbReference type="SAM" id="Phobius"/>
    </source>
</evidence>
<feature type="transmembrane region" description="Helical" evidence="7">
    <location>
        <begin position="111"/>
        <end position="133"/>
    </location>
</feature>
<sequence length="412" mass="42008">MIVPDRSLQGVAMPVAVYILGLTVFCIGTTEFMISGLLPDLAGDLSVSIPAVGWLISGYALGVVIGGPALTVATLRINRKTSLLALLALFVAGQTVCALAPGYGVLMAGRVIAALAQGAFFGIGSVVAVDLAGPERRGRALAIMFAGLTVANVVGVPAGTFLSQHAGWRLSFWVVDALAVVALLGVAVLVPRRPTAPYTGLGAEFTAFRNPRVWVALSTSLLTQAAVFCCFSYLSPLLTDVTGFSEAAVPPLLALFGAGCFLGSLIGGRFADRHLLPNLYAGTAAMGTVLALFPLAAHDRVACTVAVVAFGVAAFSINPALQAQVMREAGDAPTLATTTNTSAFNVGNTLGPWVGGSVIDAGWGFTAPPRAAALLAVAGLLAALTSGVLRRRADADDGTPHRETAPEPSAVS</sequence>
<comment type="subcellular location">
    <subcellularLocation>
        <location evidence="1">Cell membrane</location>
        <topology evidence="1">Multi-pass membrane protein</topology>
    </subcellularLocation>
</comment>
<evidence type="ECO:0000313" key="9">
    <source>
        <dbReference type="EMBL" id="GAA2429526.1"/>
    </source>
</evidence>
<evidence type="ECO:0000259" key="8">
    <source>
        <dbReference type="PROSITE" id="PS50850"/>
    </source>
</evidence>
<feature type="transmembrane region" description="Helical" evidence="7">
    <location>
        <begin position="140"/>
        <end position="158"/>
    </location>
</feature>
<feature type="domain" description="Major facilitator superfamily (MFS) profile" evidence="8">
    <location>
        <begin position="16"/>
        <end position="394"/>
    </location>
</feature>
<dbReference type="RefSeq" id="WP_344601241.1">
    <property type="nucleotide sequence ID" value="NZ_BAAATK010000008.1"/>
</dbReference>
<evidence type="ECO:0000256" key="5">
    <source>
        <dbReference type="ARBA" id="ARBA00023136"/>
    </source>
</evidence>
<dbReference type="Pfam" id="PF07690">
    <property type="entry name" value="MFS_1"/>
    <property type="match status" value="1"/>
</dbReference>
<gene>
    <name evidence="9" type="ORF">GCM10010421_17050</name>
</gene>
<keyword evidence="3 7" id="KW-0812">Transmembrane</keyword>
<keyword evidence="10" id="KW-1185">Reference proteome</keyword>
<dbReference type="Gene3D" id="1.20.1250.20">
    <property type="entry name" value="MFS general substrate transporter like domains"/>
    <property type="match status" value="2"/>
</dbReference>
<feature type="transmembrane region" description="Helical" evidence="7">
    <location>
        <begin position="247"/>
        <end position="267"/>
    </location>
</feature>
<dbReference type="InterPro" id="IPR011701">
    <property type="entry name" value="MFS"/>
</dbReference>
<feature type="transmembrane region" description="Helical" evidence="7">
    <location>
        <begin position="170"/>
        <end position="192"/>
    </location>
</feature>
<feature type="transmembrane region" description="Helical" evidence="7">
    <location>
        <begin position="213"/>
        <end position="235"/>
    </location>
</feature>
<dbReference type="EMBL" id="BAAATK010000008">
    <property type="protein sequence ID" value="GAA2429526.1"/>
    <property type="molecule type" value="Genomic_DNA"/>
</dbReference>
<keyword evidence="5 7" id="KW-0472">Membrane</keyword>
<dbReference type="CDD" id="cd17324">
    <property type="entry name" value="MFS_NepI_like"/>
    <property type="match status" value="1"/>
</dbReference>
<feature type="compositionally biased region" description="Basic and acidic residues" evidence="6">
    <location>
        <begin position="393"/>
        <end position="405"/>
    </location>
</feature>
<comment type="caution">
    <text evidence="9">The sequence shown here is derived from an EMBL/GenBank/DDBJ whole genome shotgun (WGS) entry which is preliminary data.</text>
</comment>
<feature type="region of interest" description="Disordered" evidence="6">
    <location>
        <begin position="393"/>
        <end position="412"/>
    </location>
</feature>
<dbReference type="NCBIfam" id="NF033135">
    <property type="entry name" value="cmx_cmrA"/>
    <property type="match status" value="1"/>
</dbReference>
<evidence type="ECO:0000256" key="6">
    <source>
        <dbReference type="SAM" id="MobiDB-lite"/>
    </source>
</evidence>
<dbReference type="PROSITE" id="PS50850">
    <property type="entry name" value="MFS"/>
    <property type="match status" value="1"/>
</dbReference>
<evidence type="ECO:0000256" key="3">
    <source>
        <dbReference type="ARBA" id="ARBA00022692"/>
    </source>
</evidence>
<dbReference type="InterPro" id="IPR036259">
    <property type="entry name" value="MFS_trans_sf"/>
</dbReference>
<name>A0ABN3JGC5_9ACTN</name>
<evidence type="ECO:0000256" key="4">
    <source>
        <dbReference type="ARBA" id="ARBA00022989"/>
    </source>
</evidence>
<feature type="transmembrane region" description="Helical" evidence="7">
    <location>
        <begin position="371"/>
        <end position="389"/>
    </location>
</feature>
<dbReference type="PANTHER" id="PTHR43124:SF3">
    <property type="entry name" value="CHLORAMPHENICOL EFFLUX PUMP RV0191"/>
    <property type="match status" value="1"/>
</dbReference>
<accession>A0ABN3JGC5</accession>
<dbReference type="InterPro" id="IPR050189">
    <property type="entry name" value="MFS_Efflux_Transporters"/>
</dbReference>
<feature type="transmembrane region" description="Helical" evidence="7">
    <location>
        <begin position="12"/>
        <end position="34"/>
    </location>
</feature>
<organism evidence="9 10">
    <name type="scientific">Streptomyces glaucus</name>
    <dbReference type="NCBI Taxonomy" id="284029"/>
    <lineage>
        <taxon>Bacteria</taxon>
        <taxon>Bacillati</taxon>
        <taxon>Actinomycetota</taxon>
        <taxon>Actinomycetes</taxon>
        <taxon>Kitasatosporales</taxon>
        <taxon>Streptomycetaceae</taxon>
        <taxon>Streptomyces</taxon>
    </lineage>
</organism>
<keyword evidence="2" id="KW-1003">Cell membrane</keyword>
<feature type="transmembrane region" description="Helical" evidence="7">
    <location>
        <begin position="54"/>
        <end position="75"/>
    </location>
</feature>
<feature type="transmembrane region" description="Helical" evidence="7">
    <location>
        <begin position="82"/>
        <end position="105"/>
    </location>
</feature>
<protein>
    <submittedName>
        <fullName evidence="9">MFS transporter</fullName>
    </submittedName>
</protein>
<evidence type="ECO:0000256" key="2">
    <source>
        <dbReference type="ARBA" id="ARBA00022475"/>
    </source>
</evidence>
<feature type="transmembrane region" description="Helical" evidence="7">
    <location>
        <begin position="279"/>
        <end position="297"/>
    </location>
</feature>
<dbReference type="InterPro" id="IPR020846">
    <property type="entry name" value="MFS_dom"/>
</dbReference>
<evidence type="ECO:0000313" key="10">
    <source>
        <dbReference type="Proteomes" id="UP001500460"/>
    </source>
</evidence>
<evidence type="ECO:0000256" key="1">
    <source>
        <dbReference type="ARBA" id="ARBA00004651"/>
    </source>
</evidence>